<gene>
    <name evidence="14" type="ORF">EDD31_0898</name>
</gene>
<evidence type="ECO:0000256" key="7">
    <source>
        <dbReference type="ARBA" id="ARBA00022777"/>
    </source>
</evidence>
<dbReference type="Gene3D" id="3.30.565.10">
    <property type="entry name" value="Histidine kinase-like ATPase, C-terminal domain"/>
    <property type="match status" value="1"/>
</dbReference>
<evidence type="ECO:0000256" key="3">
    <source>
        <dbReference type="ARBA" id="ARBA00004236"/>
    </source>
</evidence>
<feature type="transmembrane region" description="Helical" evidence="11">
    <location>
        <begin position="330"/>
        <end position="348"/>
    </location>
</feature>
<comment type="subcellular location">
    <subcellularLocation>
        <location evidence="3">Cell membrane</location>
    </subcellularLocation>
</comment>
<dbReference type="Pfam" id="PF08448">
    <property type="entry name" value="PAS_4"/>
    <property type="match status" value="1"/>
</dbReference>
<comment type="cofactor">
    <cofactor evidence="2">
        <name>a divalent metal cation</name>
        <dbReference type="ChEBI" id="CHEBI:60240"/>
    </cofactor>
</comment>
<protein>
    <recommendedName>
        <fullName evidence="4">histidine kinase</fullName>
        <ecNumber evidence="4">2.7.13.3</ecNumber>
    </recommendedName>
</protein>
<dbReference type="InterPro" id="IPR035965">
    <property type="entry name" value="PAS-like_dom_sf"/>
</dbReference>
<reference evidence="14 15" key="1">
    <citation type="submission" date="2018-11" db="EMBL/GenBank/DDBJ databases">
        <title>Sequencing the genomes of 1000 actinobacteria strains.</title>
        <authorList>
            <person name="Klenk H.-P."/>
        </authorList>
    </citation>
    <scope>NUCLEOTIDE SEQUENCE [LARGE SCALE GENOMIC DNA]</scope>
    <source>
        <strain evidence="14 15">DSM 11294</strain>
    </source>
</reference>
<evidence type="ECO:0000256" key="9">
    <source>
        <dbReference type="ARBA" id="ARBA00023136"/>
    </source>
</evidence>
<evidence type="ECO:0000256" key="10">
    <source>
        <dbReference type="SAM" id="MobiDB-lite"/>
    </source>
</evidence>
<dbReference type="SUPFAM" id="SSF55874">
    <property type="entry name" value="ATPase domain of HSP90 chaperone/DNA topoisomerase II/histidine kinase"/>
    <property type="match status" value="1"/>
</dbReference>
<evidence type="ECO:0000313" key="14">
    <source>
        <dbReference type="EMBL" id="ROR72543.1"/>
    </source>
</evidence>
<feature type="compositionally biased region" description="Basic and acidic residues" evidence="10">
    <location>
        <begin position="1"/>
        <end position="11"/>
    </location>
</feature>
<dbReference type="AlphaFoldDB" id="A0A3N2BBA1"/>
<feature type="domain" description="Histidine kinase" evidence="12">
    <location>
        <begin position="635"/>
        <end position="848"/>
    </location>
</feature>
<feature type="region of interest" description="Disordered" evidence="10">
    <location>
        <begin position="1"/>
        <end position="49"/>
    </location>
</feature>
<comment type="caution">
    <text evidence="14">The sequence shown here is derived from an EMBL/GenBank/DDBJ whole genome shotgun (WGS) entry which is preliminary data.</text>
</comment>
<keyword evidence="15" id="KW-1185">Reference proteome</keyword>
<feature type="domain" description="PAS" evidence="13">
    <location>
        <begin position="501"/>
        <end position="537"/>
    </location>
</feature>
<evidence type="ECO:0000256" key="1">
    <source>
        <dbReference type="ARBA" id="ARBA00000085"/>
    </source>
</evidence>
<evidence type="ECO:0000256" key="11">
    <source>
        <dbReference type="SAM" id="Phobius"/>
    </source>
</evidence>
<dbReference type="InterPro" id="IPR036890">
    <property type="entry name" value="HATPase_C_sf"/>
</dbReference>
<dbReference type="GO" id="GO:0005509">
    <property type="term" value="F:calcium ion binding"/>
    <property type="evidence" value="ECO:0007669"/>
    <property type="project" value="UniProtKB-ARBA"/>
</dbReference>
<dbReference type="InterPro" id="IPR036097">
    <property type="entry name" value="HisK_dim/P_sf"/>
</dbReference>
<feature type="transmembrane region" description="Helical" evidence="11">
    <location>
        <begin position="355"/>
        <end position="373"/>
    </location>
</feature>
<dbReference type="PANTHER" id="PTHR43711:SF1">
    <property type="entry name" value="HISTIDINE KINASE 1"/>
    <property type="match status" value="1"/>
</dbReference>
<accession>A0A3N2BBA1</accession>
<dbReference type="GO" id="GO:0005886">
    <property type="term" value="C:plasma membrane"/>
    <property type="evidence" value="ECO:0007669"/>
    <property type="project" value="UniProtKB-SubCell"/>
</dbReference>
<dbReference type="InterPro" id="IPR003661">
    <property type="entry name" value="HisK_dim/P_dom"/>
</dbReference>
<dbReference type="EMBL" id="RKHK01000001">
    <property type="protein sequence ID" value="ROR72543.1"/>
    <property type="molecule type" value="Genomic_DNA"/>
</dbReference>
<dbReference type="PROSITE" id="PS50109">
    <property type="entry name" value="HIS_KIN"/>
    <property type="match status" value="1"/>
</dbReference>
<dbReference type="Pfam" id="PF02518">
    <property type="entry name" value="HATPase_c"/>
    <property type="match status" value="1"/>
</dbReference>
<evidence type="ECO:0000313" key="15">
    <source>
        <dbReference type="Proteomes" id="UP000280668"/>
    </source>
</evidence>
<keyword evidence="7 14" id="KW-0418">Kinase</keyword>
<dbReference type="SMART" id="SM00387">
    <property type="entry name" value="HATPase_c"/>
    <property type="match status" value="1"/>
</dbReference>
<proteinExistence type="predicted"/>
<keyword evidence="11" id="KW-1133">Transmembrane helix</keyword>
<feature type="region of interest" description="Disordered" evidence="10">
    <location>
        <begin position="122"/>
        <end position="155"/>
    </location>
</feature>
<name>A0A3N2BBA1_9MICO</name>
<dbReference type="SMART" id="SM00388">
    <property type="entry name" value="HisKA"/>
    <property type="match status" value="1"/>
</dbReference>
<keyword evidence="5" id="KW-0597">Phosphoprotein</keyword>
<dbReference type="FunFam" id="3.30.565.10:FF:000006">
    <property type="entry name" value="Sensor histidine kinase WalK"/>
    <property type="match status" value="1"/>
</dbReference>
<keyword evidence="6" id="KW-0808">Transferase</keyword>
<feature type="transmembrane region" description="Helical" evidence="11">
    <location>
        <begin position="385"/>
        <end position="410"/>
    </location>
</feature>
<feature type="transmembrane region" description="Helical" evidence="11">
    <location>
        <begin position="417"/>
        <end position="437"/>
    </location>
</feature>
<dbReference type="Pfam" id="PF00512">
    <property type="entry name" value="HisKA"/>
    <property type="match status" value="1"/>
</dbReference>
<evidence type="ECO:0000256" key="2">
    <source>
        <dbReference type="ARBA" id="ARBA00001968"/>
    </source>
</evidence>
<dbReference type="SUPFAM" id="SSF47384">
    <property type="entry name" value="Homodimeric domain of signal transducing histidine kinase"/>
    <property type="match status" value="1"/>
</dbReference>
<evidence type="ECO:0000256" key="5">
    <source>
        <dbReference type="ARBA" id="ARBA00022553"/>
    </source>
</evidence>
<dbReference type="Gene3D" id="3.30.450.20">
    <property type="entry name" value="PAS domain"/>
    <property type="match status" value="1"/>
</dbReference>
<dbReference type="Gene3D" id="1.10.287.130">
    <property type="match status" value="1"/>
</dbReference>
<dbReference type="SUPFAM" id="SSF55785">
    <property type="entry name" value="PYP-like sensor domain (PAS domain)"/>
    <property type="match status" value="1"/>
</dbReference>
<dbReference type="InterPro" id="IPR050736">
    <property type="entry name" value="Sensor_HK_Regulatory"/>
</dbReference>
<evidence type="ECO:0000256" key="4">
    <source>
        <dbReference type="ARBA" id="ARBA00012438"/>
    </source>
</evidence>
<feature type="transmembrane region" description="Helical" evidence="11">
    <location>
        <begin position="457"/>
        <end position="473"/>
    </location>
</feature>
<dbReference type="InterPro" id="IPR003594">
    <property type="entry name" value="HATPase_dom"/>
</dbReference>
<sequence length="849" mass="91080">MHERPAEDAGRPDAAGSAQPGKPVTDAADRLDIARHGGIIPELSPHVGDVDLHGTPLGGPDGEMIATQSTPREGLLGENPPGGFEDRHEQLELRAREIDDDPAHFGGAASDVHHQVTVHEGPVTGDVTGHGDVATEGGRGRAKLGPTTGGTGSGDAITRTAQHRLDTGPQLPRPEGLGDVVIRASFQAEQRVNFFGPAGEHHQVGPREGTELAGHLEPVNIWQSDIQGGHGRVDGSDEGDPLATAARRMHHKSCLGKGRFEQPSNIRLVLDHDGTSLLGHNADFTHYWHYSADMPFRRSAALRRRARRSRFSGSAQGMPQGPVTIFGHHLPFGAVIFAVLLGTLFADLSMLGNRYFFAAMVLAVMTTGLSAILPWGRLPSWCPALLALSDMAVVALLEIAGNSFAVLLVLPALWLSMTYGAAGAILATGVGALAAWGPELINWTAPATPASFEVRHLLIPLVLAATSLYTWYLERRSHARSALLARQSSLVQEALEAIDDRETLLRGILNTIDVGVIALNAEGRVTHMNRRMNEILGGSVRQGDYAEKLEDPGSGHARRSHHLAPSCPVVRVSRGEEIHRELAEVEGAGPTPRIMRVSGTQIYDEGGERSGAVVAYQDVTTENNALAQREEFVSAVSHELRTPLTSILGYLELASTDPSVPNLPRSYLAVASRNADRLERLINDLLTAGSGELEVTRTAIDLREVTTEAVATHQLRAKERGITVDFDAPEPCIVRGDRIRLAQVCDNLLSNAVKYSRDGGRVEVTLESTHGHAVLTVADDGIGIAAEEQGQIFDRFYRTSAARQSSVPGTGLGLHISRRLVQAQHGTLTFRSSEDSGSTFIVTLPQEVS</sequence>
<keyword evidence="8" id="KW-0902">Two-component regulatory system</keyword>
<dbReference type="InterPro" id="IPR005467">
    <property type="entry name" value="His_kinase_dom"/>
</dbReference>
<evidence type="ECO:0000256" key="6">
    <source>
        <dbReference type="ARBA" id="ARBA00022679"/>
    </source>
</evidence>
<dbReference type="PANTHER" id="PTHR43711">
    <property type="entry name" value="TWO-COMPONENT HISTIDINE KINASE"/>
    <property type="match status" value="1"/>
</dbReference>
<comment type="catalytic activity">
    <reaction evidence="1">
        <text>ATP + protein L-histidine = ADP + protein N-phospho-L-histidine.</text>
        <dbReference type="EC" id="2.7.13.3"/>
    </reaction>
</comment>
<dbReference type="InterPro" id="IPR004358">
    <property type="entry name" value="Sig_transdc_His_kin-like_C"/>
</dbReference>
<dbReference type="PROSITE" id="PS50112">
    <property type="entry name" value="PAS"/>
    <property type="match status" value="1"/>
</dbReference>
<dbReference type="InterPro" id="IPR000014">
    <property type="entry name" value="PAS"/>
</dbReference>
<keyword evidence="11" id="KW-0812">Transmembrane</keyword>
<dbReference type="PRINTS" id="PR00344">
    <property type="entry name" value="BCTRLSENSOR"/>
</dbReference>
<dbReference type="EC" id="2.7.13.3" evidence="4"/>
<dbReference type="CDD" id="cd00075">
    <property type="entry name" value="HATPase"/>
    <property type="match status" value="1"/>
</dbReference>
<dbReference type="InterPro" id="IPR013656">
    <property type="entry name" value="PAS_4"/>
</dbReference>
<dbReference type="FunFam" id="1.10.287.130:FF:000001">
    <property type="entry name" value="Two-component sensor histidine kinase"/>
    <property type="match status" value="1"/>
</dbReference>
<dbReference type="CDD" id="cd00082">
    <property type="entry name" value="HisKA"/>
    <property type="match status" value="1"/>
</dbReference>
<dbReference type="Proteomes" id="UP000280668">
    <property type="component" value="Unassembled WGS sequence"/>
</dbReference>
<keyword evidence="9 11" id="KW-0472">Membrane</keyword>
<evidence type="ECO:0000259" key="13">
    <source>
        <dbReference type="PROSITE" id="PS50112"/>
    </source>
</evidence>
<evidence type="ECO:0000256" key="8">
    <source>
        <dbReference type="ARBA" id="ARBA00023012"/>
    </source>
</evidence>
<evidence type="ECO:0000259" key="12">
    <source>
        <dbReference type="PROSITE" id="PS50109"/>
    </source>
</evidence>
<organism evidence="14 15">
    <name type="scientific">Bogoriella caseilytica</name>
    <dbReference type="NCBI Taxonomy" id="56055"/>
    <lineage>
        <taxon>Bacteria</taxon>
        <taxon>Bacillati</taxon>
        <taxon>Actinomycetota</taxon>
        <taxon>Actinomycetes</taxon>
        <taxon>Micrococcales</taxon>
        <taxon>Bogoriellaceae</taxon>
        <taxon>Bogoriella</taxon>
    </lineage>
</organism>
<dbReference type="GO" id="GO:0000155">
    <property type="term" value="F:phosphorelay sensor kinase activity"/>
    <property type="evidence" value="ECO:0007669"/>
    <property type="project" value="InterPro"/>
</dbReference>